<accession>A0ABD0J5J0</accession>
<sequence length="64" mass="7216">MQTMFHPSPSGSPQFVHTPPRGRGKPVLCVSQLGEHREQAQENGWCFRQEAKRKIAFSLNAPVQ</sequence>
<proteinExistence type="predicted"/>
<feature type="non-terminal residue" evidence="2">
    <location>
        <position position="64"/>
    </location>
</feature>
<feature type="region of interest" description="Disordered" evidence="1">
    <location>
        <begin position="1"/>
        <end position="25"/>
    </location>
</feature>
<dbReference type="EMBL" id="JACVVK020000625">
    <property type="protein sequence ID" value="KAK7462075.1"/>
    <property type="molecule type" value="Genomic_DNA"/>
</dbReference>
<name>A0ABD0J5J0_9CAEN</name>
<dbReference type="AlphaFoldDB" id="A0ABD0J5J0"/>
<keyword evidence="3" id="KW-1185">Reference proteome</keyword>
<evidence type="ECO:0000313" key="3">
    <source>
        <dbReference type="Proteomes" id="UP001519460"/>
    </source>
</evidence>
<gene>
    <name evidence="2" type="ORF">BaRGS_00038523</name>
</gene>
<dbReference type="Proteomes" id="UP001519460">
    <property type="component" value="Unassembled WGS sequence"/>
</dbReference>
<evidence type="ECO:0000313" key="2">
    <source>
        <dbReference type="EMBL" id="KAK7462075.1"/>
    </source>
</evidence>
<feature type="compositionally biased region" description="Polar residues" evidence="1">
    <location>
        <begin position="1"/>
        <end position="15"/>
    </location>
</feature>
<comment type="caution">
    <text evidence="2">The sequence shown here is derived from an EMBL/GenBank/DDBJ whole genome shotgun (WGS) entry which is preliminary data.</text>
</comment>
<organism evidence="2 3">
    <name type="scientific">Batillaria attramentaria</name>
    <dbReference type="NCBI Taxonomy" id="370345"/>
    <lineage>
        <taxon>Eukaryota</taxon>
        <taxon>Metazoa</taxon>
        <taxon>Spiralia</taxon>
        <taxon>Lophotrochozoa</taxon>
        <taxon>Mollusca</taxon>
        <taxon>Gastropoda</taxon>
        <taxon>Caenogastropoda</taxon>
        <taxon>Sorbeoconcha</taxon>
        <taxon>Cerithioidea</taxon>
        <taxon>Batillariidae</taxon>
        <taxon>Batillaria</taxon>
    </lineage>
</organism>
<evidence type="ECO:0000256" key="1">
    <source>
        <dbReference type="SAM" id="MobiDB-lite"/>
    </source>
</evidence>
<protein>
    <submittedName>
        <fullName evidence="2">Uncharacterized protein</fullName>
    </submittedName>
</protein>
<reference evidence="2 3" key="1">
    <citation type="journal article" date="2023" name="Sci. Data">
        <title>Genome assembly of the Korean intertidal mud-creeper Batillaria attramentaria.</title>
        <authorList>
            <person name="Patra A.K."/>
            <person name="Ho P.T."/>
            <person name="Jun S."/>
            <person name="Lee S.J."/>
            <person name="Kim Y."/>
            <person name="Won Y.J."/>
        </authorList>
    </citation>
    <scope>NUCLEOTIDE SEQUENCE [LARGE SCALE GENOMIC DNA]</scope>
    <source>
        <strain evidence="2">Wonlab-2016</strain>
    </source>
</reference>